<comment type="caution">
    <text evidence="6">The sequence shown here is derived from an EMBL/GenBank/DDBJ whole genome shotgun (WGS) entry which is preliminary data.</text>
</comment>
<dbReference type="InterPro" id="IPR050707">
    <property type="entry name" value="HTH_MetabolicPath_Reg"/>
</dbReference>
<accession>A0A543PUP3</accession>
<dbReference type="EMBL" id="VFQF01000001">
    <property type="protein sequence ID" value="TQN47798.1"/>
    <property type="molecule type" value="Genomic_DNA"/>
</dbReference>
<feature type="domain" description="HTH iclR-type" evidence="4">
    <location>
        <begin position="1"/>
        <end position="55"/>
    </location>
</feature>
<dbReference type="SUPFAM" id="SSF55781">
    <property type="entry name" value="GAF domain-like"/>
    <property type="match status" value="1"/>
</dbReference>
<evidence type="ECO:0000256" key="1">
    <source>
        <dbReference type="ARBA" id="ARBA00023015"/>
    </source>
</evidence>
<gene>
    <name evidence="6" type="ORF">FHX52_0916</name>
</gene>
<dbReference type="Pfam" id="PF01614">
    <property type="entry name" value="IclR_C"/>
    <property type="match status" value="1"/>
</dbReference>
<evidence type="ECO:0000259" key="5">
    <source>
        <dbReference type="PROSITE" id="PS51078"/>
    </source>
</evidence>
<feature type="domain" description="IclR-ED" evidence="5">
    <location>
        <begin position="56"/>
        <end position="237"/>
    </location>
</feature>
<keyword evidence="3" id="KW-0804">Transcription</keyword>
<dbReference type="Pfam" id="PF09339">
    <property type="entry name" value="HTH_IclR"/>
    <property type="match status" value="1"/>
</dbReference>
<evidence type="ECO:0000313" key="7">
    <source>
        <dbReference type="Proteomes" id="UP000320085"/>
    </source>
</evidence>
<evidence type="ECO:0000256" key="3">
    <source>
        <dbReference type="ARBA" id="ARBA00023163"/>
    </source>
</evidence>
<dbReference type="Proteomes" id="UP000320085">
    <property type="component" value="Unassembled WGS sequence"/>
</dbReference>
<dbReference type="GO" id="GO:0003700">
    <property type="term" value="F:DNA-binding transcription factor activity"/>
    <property type="evidence" value="ECO:0007669"/>
    <property type="project" value="TreeGrafter"/>
</dbReference>
<sequence>MAVLASFGRDRPSQNLSQIAHRTGLPISTAHRVVGELAEWGALERGDDGTWYVGLRLWEIASVCPRGQILRDVARPYMQDLYEGTHENIQLAVREGTELVFVERIAGHRSVDLMTNVGDRFPLAATGMGRVLLAHAPADIQDAVLGEPLHAYTSHTVTDPRTLRAQLTRIRRDHYLVSDRQLSETTVAVATPVRIGTTGPVHAALGIVVTARGVAAARTLRDPLMRAAQGISVELGRRAGVD</sequence>
<dbReference type="InterPro" id="IPR029016">
    <property type="entry name" value="GAF-like_dom_sf"/>
</dbReference>
<dbReference type="Gene3D" id="1.10.10.10">
    <property type="entry name" value="Winged helix-like DNA-binding domain superfamily/Winged helix DNA-binding domain"/>
    <property type="match status" value="1"/>
</dbReference>
<dbReference type="GO" id="GO:0045892">
    <property type="term" value="P:negative regulation of DNA-templated transcription"/>
    <property type="evidence" value="ECO:0007669"/>
    <property type="project" value="TreeGrafter"/>
</dbReference>
<proteinExistence type="predicted"/>
<dbReference type="InterPro" id="IPR014757">
    <property type="entry name" value="Tscrpt_reg_IclR_C"/>
</dbReference>
<dbReference type="InterPro" id="IPR036390">
    <property type="entry name" value="WH_DNA-bd_sf"/>
</dbReference>
<dbReference type="PANTHER" id="PTHR30136">
    <property type="entry name" value="HELIX-TURN-HELIX TRANSCRIPTIONAL REGULATOR, ICLR FAMILY"/>
    <property type="match status" value="1"/>
</dbReference>
<dbReference type="SMART" id="SM00346">
    <property type="entry name" value="HTH_ICLR"/>
    <property type="match status" value="1"/>
</dbReference>
<dbReference type="Gene3D" id="3.30.450.40">
    <property type="match status" value="1"/>
</dbReference>
<dbReference type="SUPFAM" id="SSF46785">
    <property type="entry name" value="Winged helix' DNA-binding domain"/>
    <property type="match status" value="1"/>
</dbReference>
<dbReference type="PROSITE" id="PS51077">
    <property type="entry name" value="HTH_ICLR"/>
    <property type="match status" value="1"/>
</dbReference>
<organism evidence="6 7">
    <name type="scientific">Humibacillus xanthopallidus</name>
    <dbReference type="NCBI Taxonomy" id="412689"/>
    <lineage>
        <taxon>Bacteria</taxon>
        <taxon>Bacillati</taxon>
        <taxon>Actinomycetota</taxon>
        <taxon>Actinomycetes</taxon>
        <taxon>Micrococcales</taxon>
        <taxon>Intrasporangiaceae</taxon>
        <taxon>Humibacillus</taxon>
    </lineage>
</organism>
<reference evidence="6 7" key="1">
    <citation type="submission" date="2019-06" db="EMBL/GenBank/DDBJ databases">
        <title>Sequencing the genomes of 1000 actinobacteria strains.</title>
        <authorList>
            <person name="Klenk H.-P."/>
        </authorList>
    </citation>
    <scope>NUCLEOTIDE SEQUENCE [LARGE SCALE GENOMIC DNA]</scope>
    <source>
        <strain evidence="6 7">DSM 21776</strain>
    </source>
</reference>
<evidence type="ECO:0000256" key="2">
    <source>
        <dbReference type="ARBA" id="ARBA00023125"/>
    </source>
</evidence>
<dbReference type="InterPro" id="IPR036388">
    <property type="entry name" value="WH-like_DNA-bd_sf"/>
</dbReference>
<protein>
    <submittedName>
        <fullName evidence="6">IclR family transcriptional regulator</fullName>
    </submittedName>
</protein>
<dbReference type="GO" id="GO:0003677">
    <property type="term" value="F:DNA binding"/>
    <property type="evidence" value="ECO:0007669"/>
    <property type="project" value="UniProtKB-KW"/>
</dbReference>
<dbReference type="PROSITE" id="PS51078">
    <property type="entry name" value="ICLR_ED"/>
    <property type="match status" value="1"/>
</dbReference>
<dbReference type="PANTHER" id="PTHR30136:SF24">
    <property type="entry name" value="HTH-TYPE TRANSCRIPTIONAL REPRESSOR ALLR"/>
    <property type="match status" value="1"/>
</dbReference>
<evidence type="ECO:0000259" key="4">
    <source>
        <dbReference type="PROSITE" id="PS51077"/>
    </source>
</evidence>
<evidence type="ECO:0000313" key="6">
    <source>
        <dbReference type="EMBL" id="TQN47798.1"/>
    </source>
</evidence>
<keyword evidence="2" id="KW-0238">DNA-binding</keyword>
<dbReference type="InterPro" id="IPR005471">
    <property type="entry name" value="Tscrpt_reg_IclR_N"/>
</dbReference>
<keyword evidence="1" id="KW-0805">Transcription regulation</keyword>
<name>A0A543PUP3_9MICO</name>
<dbReference type="AlphaFoldDB" id="A0A543PUP3"/>